<dbReference type="Gene3D" id="3.20.20.450">
    <property type="entry name" value="EAL domain"/>
    <property type="match status" value="1"/>
</dbReference>
<keyword evidence="5 10" id="KW-0812">Transmembrane</keyword>
<evidence type="ECO:0000256" key="9">
    <source>
        <dbReference type="ARBA" id="ARBA00034290"/>
    </source>
</evidence>
<evidence type="ECO:0000256" key="4">
    <source>
        <dbReference type="ARBA" id="ARBA00022636"/>
    </source>
</evidence>
<organism evidence="12 13">
    <name type="scientific">Vibrio nereis</name>
    <dbReference type="NCBI Taxonomy" id="693"/>
    <lineage>
        <taxon>Bacteria</taxon>
        <taxon>Pseudomonadati</taxon>
        <taxon>Pseudomonadota</taxon>
        <taxon>Gammaproteobacteria</taxon>
        <taxon>Vibrionales</taxon>
        <taxon>Vibrionaceae</taxon>
        <taxon>Vibrio</taxon>
    </lineage>
</organism>
<dbReference type="AlphaFoldDB" id="A0A0M0HRU0"/>
<dbReference type="EMBL" id="LHPJ01000004">
    <property type="protein sequence ID" value="KOO04781.1"/>
    <property type="molecule type" value="Genomic_DNA"/>
</dbReference>
<comment type="caution">
    <text evidence="12">The sequence shown here is derived from an EMBL/GenBank/DDBJ whole genome shotgun (WGS) entry which is preliminary data.</text>
</comment>
<dbReference type="PANTHER" id="PTHR33121:SF79">
    <property type="entry name" value="CYCLIC DI-GMP PHOSPHODIESTERASE PDED-RELATED"/>
    <property type="match status" value="1"/>
</dbReference>
<dbReference type="InterPro" id="IPR035919">
    <property type="entry name" value="EAL_sf"/>
</dbReference>
<evidence type="ECO:0000256" key="3">
    <source>
        <dbReference type="ARBA" id="ARBA00022475"/>
    </source>
</evidence>
<dbReference type="RefSeq" id="WP_053394439.1">
    <property type="nucleotide sequence ID" value="NZ_LHPJ01000004.1"/>
</dbReference>
<keyword evidence="6" id="KW-0378">Hydrolase</keyword>
<feature type="transmembrane region" description="Helical" evidence="10">
    <location>
        <begin position="22"/>
        <end position="41"/>
    </location>
</feature>
<dbReference type="GO" id="GO:0071111">
    <property type="term" value="F:cyclic-guanylate-specific phosphodiesterase activity"/>
    <property type="evidence" value="ECO:0007669"/>
    <property type="project" value="UniProtKB-EC"/>
</dbReference>
<accession>A0A0M0HRU0</accession>
<dbReference type="SMART" id="SM00052">
    <property type="entry name" value="EAL"/>
    <property type="match status" value="1"/>
</dbReference>
<evidence type="ECO:0000256" key="2">
    <source>
        <dbReference type="ARBA" id="ARBA00012282"/>
    </source>
</evidence>
<dbReference type="Pfam" id="PF00563">
    <property type="entry name" value="EAL"/>
    <property type="match status" value="1"/>
</dbReference>
<dbReference type="GO" id="GO:0005886">
    <property type="term" value="C:plasma membrane"/>
    <property type="evidence" value="ECO:0007669"/>
    <property type="project" value="UniProtKB-SubCell"/>
</dbReference>
<keyword evidence="7 10" id="KW-1133">Transmembrane helix</keyword>
<evidence type="ECO:0000259" key="11">
    <source>
        <dbReference type="PROSITE" id="PS50883"/>
    </source>
</evidence>
<evidence type="ECO:0000256" key="7">
    <source>
        <dbReference type="ARBA" id="ARBA00022989"/>
    </source>
</evidence>
<dbReference type="EC" id="3.1.4.52" evidence="2"/>
<proteinExistence type="predicted"/>
<dbReference type="InterPro" id="IPR001633">
    <property type="entry name" value="EAL_dom"/>
</dbReference>
<feature type="transmembrane region" description="Helical" evidence="10">
    <location>
        <begin position="240"/>
        <end position="257"/>
    </location>
</feature>
<evidence type="ECO:0000256" key="5">
    <source>
        <dbReference type="ARBA" id="ARBA00022692"/>
    </source>
</evidence>
<gene>
    <name evidence="12" type="ORF">AKJ17_03695</name>
</gene>
<dbReference type="PROSITE" id="PS50883">
    <property type="entry name" value="EAL"/>
    <property type="match status" value="1"/>
</dbReference>
<evidence type="ECO:0000256" key="1">
    <source>
        <dbReference type="ARBA" id="ARBA00004651"/>
    </source>
</evidence>
<dbReference type="PANTHER" id="PTHR33121">
    <property type="entry name" value="CYCLIC DI-GMP PHOSPHODIESTERASE PDEF"/>
    <property type="match status" value="1"/>
</dbReference>
<dbReference type="Pfam" id="PF12792">
    <property type="entry name" value="CSS-motif"/>
    <property type="match status" value="1"/>
</dbReference>
<feature type="domain" description="EAL" evidence="11">
    <location>
        <begin position="264"/>
        <end position="519"/>
    </location>
</feature>
<name>A0A0M0HRU0_VIBNE</name>
<sequence>MTQNNPNLVKVVKAVSIHFPHLAPIIGIFVLIFLLSAAVSYHQLRDQVLSDGNNAIGQLEHYIDNIADELQVLEAEVGGDCSVQDKSDLQAKVFNSRILKEIGLYKSGVVYCTSHEGPTNIRLFTSTWQRIQASPQRITVSFKESKNKLQTLFVYAANDKESGINALLHPEQFLELVSPSFESRQYGYDIQILNSVIQSNTDEAKIDTSNRFHFQSKLYPFTISIFLTFDSYQHQYVSNLGETALIALVLSLLYVIIRYQTLARLSIEYSLLTAIKEEQIELYLQPIVDIHSRKLVGSEALVRWNHPVQGNMSPEQFIPLAEKLGAIDRITKYMFKEISRFLKSNPDYLNESYISINISRYQIVQPEFVQFLERYKRRYPNYVGRILLELTENVELCSEQLDIALVNLKAIQELGFAIAIDDFGTGYSGLNLVRMIKFDVVKIDQVFIKSLHTESNIKPVLKSMIQLADDLDMKIIAEGVETEAQIEQLEILGVKYIQGFYYAKPIKPDDLATFHRMTNEALTLSEPIPRWKS</sequence>
<protein>
    <recommendedName>
        <fullName evidence="2">cyclic-guanylate-specific phosphodiesterase</fullName>
        <ecNumber evidence="2">3.1.4.52</ecNumber>
    </recommendedName>
</protein>
<evidence type="ECO:0000256" key="6">
    <source>
        <dbReference type="ARBA" id="ARBA00022801"/>
    </source>
</evidence>
<dbReference type="Proteomes" id="UP000037515">
    <property type="component" value="Unassembled WGS sequence"/>
</dbReference>
<keyword evidence="3" id="KW-1003">Cell membrane</keyword>
<dbReference type="InterPro" id="IPR050706">
    <property type="entry name" value="Cyclic-di-GMP_PDE-like"/>
</dbReference>
<keyword evidence="4" id="KW-0973">c-di-GMP</keyword>
<dbReference type="InterPro" id="IPR024744">
    <property type="entry name" value="CSS-motif_dom"/>
</dbReference>
<comment type="subcellular location">
    <subcellularLocation>
        <location evidence="1">Cell membrane</location>
        <topology evidence="1">Multi-pass membrane protein</topology>
    </subcellularLocation>
</comment>
<dbReference type="OrthoDB" id="675397at2"/>
<evidence type="ECO:0000256" key="8">
    <source>
        <dbReference type="ARBA" id="ARBA00023136"/>
    </source>
</evidence>
<keyword evidence="8 10" id="KW-0472">Membrane</keyword>
<dbReference type="CDD" id="cd01948">
    <property type="entry name" value="EAL"/>
    <property type="match status" value="1"/>
</dbReference>
<dbReference type="STRING" id="693.AKJ17_03695"/>
<evidence type="ECO:0000256" key="10">
    <source>
        <dbReference type="SAM" id="Phobius"/>
    </source>
</evidence>
<evidence type="ECO:0000313" key="13">
    <source>
        <dbReference type="Proteomes" id="UP000037515"/>
    </source>
</evidence>
<dbReference type="PATRIC" id="fig|693.5.peg.746"/>
<evidence type="ECO:0000313" key="12">
    <source>
        <dbReference type="EMBL" id="KOO04781.1"/>
    </source>
</evidence>
<comment type="catalytic activity">
    <reaction evidence="9">
        <text>3',3'-c-di-GMP + H2O = 5'-phosphoguanylyl(3'-&gt;5')guanosine + H(+)</text>
        <dbReference type="Rhea" id="RHEA:24902"/>
        <dbReference type="ChEBI" id="CHEBI:15377"/>
        <dbReference type="ChEBI" id="CHEBI:15378"/>
        <dbReference type="ChEBI" id="CHEBI:58754"/>
        <dbReference type="ChEBI" id="CHEBI:58805"/>
        <dbReference type="EC" id="3.1.4.52"/>
    </reaction>
</comment>
<keyword evidence="13" id="KW-1185">Reference proteome</keyword>
<dbReference type="SUPFAM" id="SSF141868">
    <property type="entry name" value="EAL domain-like"/>
    <property type="match status" value="1"/>
</dbReference>
<reference evidence="13" key="1">
    <citation type="submission" date="2015-08" db="EMBL/GenBank/DDBJ databases">
        <title>Vibrio galatheae sp. nov., a novel member of the Vibrionaceae family isolated from the Solomon Islands.</title>
        <authorList>
            <person name="Giubergia S."/>
            <person name="Machado H."/>
            <person name="Mateiu R.V."/>
            <person name="Gram L."/>
        </authorList>
    </citation>
    <scope>NUCLEOTIDE SEQUENCE [LARGE SCALE GENOMIC DNA]</scope>
    <source>
        <strain evidence="13">DSM 19584</strain>
    </source>
</reference>